<name>A0ACC3TEH4_9ASCO</name>
<organism evidence="1 2">
    <name type="scientific">Lipomyces orientalis</name>
    <dbReference type="NCBI Taxonomy" id="1233043"/>
    <lineage>
        <taxon>Eukaryota</taxon>
        <taxon>Fungi</taxon>
        <taxon>Dikarya</taxon>
        <taxon>Ascomycota</taxon>
        <taxon>Saccharomycotina</taxon>
        <taxon>Lipomycetes</taxon>
        <taxon>Lipomycetales</taxon>
        <taxon>Lipomycetaceae</taxon>
        <taxon>Lipomyces</taxon>
    </lineage>
</organism>
<evidence type="ECO:0000313" key="1">
    <source>
        <dbReference type="EMBL" id="KAK9319366.1"/>
    </source>
</evidence>
<gene>
    <name evidence="1" type="ORF">V1517DRAFT_332809</name>
</gene>
<evidence type="ECO:0000313" key="2">
    <source>
        <dbReference type="Proteomes" id="UP001489719"/>
    </source>
</evidence>
<protein>
    <submittedName>
        <fullName evidence="1">Uncharacterized protein</fullName>
    </submittedName>
</protein>
<comment type="caution">
    <text evidence="1">The sequence shown here is derived from an EMBL/GenBank/DDBJ whole genome shotgun (WGS) entry which is preliminary data.</text>
</comment>
<keyword evidence="2" id="KW-1185">Reference proteome</keyword>
<accession>A0ACC3TEH4</accession>
<dbReference type="Proteomes" id="UP001489719">
    <property type="component" value="Unassembled WGS sequence"/>
</dbReference>
<reference evidence="2" key="1">
    <citation type="journal article" date="2024" name="Front. Bioeng. Biotechnol.">
        <title>Genome-scale model development and genomic sequencing of the oleaginous clade Lipomyces.</title>
        <authorList>
            <person name="Czajka J.J."/>
            <person name="Han Y."/>
            <person name="Kim J."/>
            <person name="Mondo S.J."/>
            <person name="Hofstad B.A."/>
            <person name="Robles A."/>
            <person name="Haridas S."/>
            <person name="Riley R."/>
            <person name="LaButti K."/>
            <person name="Pangilinan J."/>
            <person name="Andreopoulos W."/>
            <person name="Lipzen A."/>
            <person name="Yan J."/>
            <person name="Wang M."/>
            <person name="Ng V."/>
            <person name="Grigoriev I.V."/>
            <person name="Spatafora J.W."/>
            <person name="Magnuson J.K."/>
            <person name="Baker S.E."/>
            <person name="Pomraning K.R."/>
        </authorList>
    </citation>
    <scope>NUCLEOTIDE SEQUENCE [LARGE SCALE GENOMIC DNA]</scope>
    <source>
        <strain evidence="2">CBS 10300</strain>
    </source>
</reference>
<dbReference type="EMBL" id="MU970194">
    <property type="protein sequence ID" value="KAK9319366.1"/>
    <property type="molecule type" value="Genomic_DNA"/>
</dbReference>
<proteinExistence type="predicted"/>
<sequence>MMAGNFFSWVLRPDRTSQTMAQPSQRTLWCAFSDDLQRPFSVDCILGVDTIDRVKKKICEMDEGCKIAHWNLDLYSPVNPVKGGLIKENLAHLHPRKRILSDFPQTNDPDLDIIILRPQEQQRLTAPRGSPELDEHMRANICTRDETVSKLAEILDAENIVHIRGTPASGKSVLALLLKDYYRRQGRTAFWLGAWEQNLSDLNDKDPWEKFAQILRFRYPTFKKKQDIFANDNVIILDEAQGTYGDIEFWDHIVKSIRGRIGYRIKLCLFCSYGSPSTGMPYNRRDHGTPVDFGPTQRISLTPSVEPGSPPIGLFYNKDEFEIVVTKLCSAELVEKYSIDRDARNYIFNLTNGHPGAVNSIVYYLFQVSRSEVKHGVTPTITEHRVIQALADDNKVFSSLKGTAVSRSFPVGDRFTIEAANTLRQALEDGYIPFNESVDGIRCCYENGWIHRAVIRDGIEQQKSVGVLPSRLHEKYTECLIAKVPTKFPDETFPTIQSLCKEVLKHFSSKNLRHCVEGKLSTASKLRPLEAQYQDEFYRAFNAAVGRGVPISSEWPRKGDGRVDFWIPQKRWGLSYSEITTELLSIVIDLRRVADIIPGLKLICLKIG</sequence>